<keyword evidence="6" id="KW-1185">Reference proteome</keyword>
<sequence>MWLVHHIIATDVFKEDRKEVVDKAWRNTVSQPFLDIVKRFFKNDYHNIIIECSIQAQASSPSPTKMNTLINNNNKFNKKKVVFIMGTTGTGKFHHSVNVATHF</sequence>
<dbReference type="EMBL" id="JACXVP010000004">
    <property type="protein sequence ID" value="KAG5610069.1"/>
    <property type="molecule type" value="Genomic_DNA"/>
</dbReference>
<dbReference type="InterPro" id="IPR039657">
    <property type="entry name" value="Dimethylallyltransferase"/>
</dbReference>
<evidence type="ECO:0000256" key="1">
    <source>
        <dbReference type="ARBA" id="ARBA00022679"/>
    </source>
</evidence>
<dbReference type="GO" id="GO:0052381">
    <property type="term" value="F:tRNA dimethylallyltransferase activity"/>
    <property type="evidence" value="ECO:0007669"/>
    <property type="project" value="TreeGrafter"/>
</dbReference>
<dbReference type="GO" id="GO:0006400">
    <property type="term" value="P:tRNA modification"/>
    <property type="evidence" value="ECO:0007669"/>
    <property type="project" value="TreeGrafter"/>
</dbReference>
<gene>
    <name evidence="5" type="ORF">H5410_021350</name>
</gene>
<proteinExistence type="predicted"/>
<evidence type="ECO:0000256" key="3">
    <source>
        <dbReference type="ARBA" id="ARBA00022741"/>
    </source>
</evidence>
<dbReference type="PANTHER" id="PTHR11088:SF73">
    <property type="entry name" value="PHOSPHORIBULOKINASE_URIDINE KINASE DOMAIN-CONTAINING PROTEIN"/>
    <property type="match status" value="1"/>
</dbReference>
<dbReference type="PANTHER" id="PTHR11088">
    <property type="entry name" value="TRNA DIMETHYLALLYLTRANSFERASE"/>
    <property type="match status" value="1"/>
</dbReference>
<keyword evidence="2" id="KW-0203">Cytokinin biosynthesis</keyword>
<dbReference type="GO" id="GO:0005739">
    <property type="term" value="C:mitochondrion"/>
    <property type="evidence" value="ECO:0007669"/>
    <property type="project" value="TreeGrafter"/>
</dbReference>
<name>A0A9J5ZCD0_SOLCO</name>
<keyword evidence="4" id="KW-0067">ATP-binding</keyword>
<keyword evidence="3" id="KW-0547">Nucleotide-binding</keyword>
<protein>
    <submittedName>
        <fullName evidence="5">Uncharacterized protein</fullName>
    </submittedName>
</protein>
<keyword evidence="1" id="KW-0808">Transferase</keyword>
<dbReference type="GO" id="GO:0005524">
    <property type="term" value="F:ATP binding"/>
    <property type="evidence" value="ECO:0007669"/>
    <property type="project" value="UniProtKB-KW"/>
</dbReference>
<evidence type="ECO:0000313" key="6">
    <source>
        <dbReference type="Proteomes" id="UP000824120"/>
    </source>
</evidence>
<evidence type="ECO:0000313" key="5">
    <source>
        <dbReference type="EMBL" id="KAG5610069.1"/>
    </source>
</evidence>
<reference evidence="5 6" key="1">
    <citation type="submission" date="2020-09" db="EMBL/GenBank/DDBJ databases">
        <title>De no assembly of potato wild relative species, Solanum commersonii.</title>
        <authorList>
            <person name="Cho K."/>
        </authorList>
    </citation>
    <scope>NUCLEOTIDE SEQUENCE [LARGE SCALE GENOMIC DNA]</scope>
    <source>
        <strain evidence="5">LZ3.2</strain>
        <tissue evidence="5">Leaf</tissue>
    </source>
</reference>
<organism evidence="5 6">
    <name type="scientific">Solanum commersonii</name>
    <name type="common">Commerson's wild potato</name>
    <name type="synonym">Commerson's nightshade</name>
    <dbReference type="NCBI Taxonomy" id="4109"/>
    <lineage>
        <taxon>Eukaryota</taxon>
        <taxon>Viridiplantae</taxon>
        <taxon>Streptophyta</taxon>
        <taxon>Embryophyta</taxon>
        <taxon>Tracheophyta</taxon>
        <taxon>Spermatophyta</taxon>
        <taxon>Magnoliopsida</taxon>
        <taxon>eudicotyledons</taxon>
        <taxon>Gunneridae</taxon>
        <taxon>Pentapetalae</taxon>
        <taxon>asterids</taxon>
        <taxon>lamiids</taxon>
        <taxon>Solanales</taxon>
        <taxon>Solanaceae</taxon>
        <taxon>Solanoideae</taxon>
        <taxon>Solaneae</taxon>
        <taxon>Solanum</taxon>
    </lineage>
</organism>
<dbReference type="AlphaFoldDB" id="A0A9J5ZCD0"/>
<dbReference type="Proteomes" id="UP000824120">
    <property type="component" value="Chromosome 4"/>
</dbReference>
<evidence type="ECO:0000256" key="2">
    <source>
        <dbReference type="ARBA" id="ARBA00022712"/>
    </source>
</evidence>
<evidence type="ECO:0000256" key="4">
    <source>
        <dbReference type="ARBA" id="ARBA00022840"/>
    </source>
</evidence>
<dbReference type="GO" id="GO:0009691">
    <property type="term" value="P:cytokinin biosynthetic process"/>
    <property type="evidence" value="ECO:0007669"/>
    <property type="project" value="UniProtKB-KW"/>
</dbReference>
<comment type="caution">
    <text evidence="5">The sequence shown here is derived from an EMBL/GenBank/DDBJ whole genome shotgun (WGS) entry which is preliminary data.</text>
</comment>
<accession>A0A9J5ZCD0</accession>